<evidence type="ECO:0000256" key="4">
    <source>
        <dbReference type="ARBA" id="ARBA00022989"/>
    </source>
</evidence>
<keyword evidence="9" id="KW-1185">Reference proteome</keyword>
<evidence type="ECO:0000313" key="9">
    <source>
        <dbReference type="Proteomes" id="UP000245383"/>
    </source>
</evidence>
<sequence length="310" mass="35863">MSRDRYEELRAIRKESLAQEQFPGYNTEKAELEPFYQNASEVEDRIEKMRALVNKVSGMHEENLVAVNATREKEVDKNINILNMEIRSEMSKIKLRIKEIGVMANESSNNTGDVAVKRGRHMALLKKFREEIEYTRNRESDSKQKYRSRIAKQIRIVDPMATEEQIDQAIESGAAQSIFQLSSMNYEGQARAKQTLEQVEMRNEELKKIEKNILDLNEMFIEVQDMTIKQQEGINNIENAVQSTADYTVVANENIDSAVVYRRSSRKVTVNNKLSALMGMYVLVLQTNYTLSVKMVNNQIEQFLGEKLQF</sequence>
<reference evidence="8 9" key="1">
    <citation type="journal article" date="2018" name="MBio">
        <title>Comparative Genomics Reveals the Core Gene Toolbox for the Fungus-Insect Symbiosis.</title>
        <authorList>
            <person name="Wang Y."/>
            <person name="Stata M."/>
            <person name="Wang W."/>
            <person name="Stajich J.E."/>
            <person name="White M.M."/>
            <person name="Moncalvo J.M."/>
        </authorList>
    </citation>
    <scope>NUCLEOTIDE SEQUENCE [LARGE SCALE GENOMIC DNA]</scope>
    <source>
        <strain evidence="8 9">SWE-8-4</strain>
    </source>
</reference>
<dbReference type="Proteomes" id="UP000245383">
    <property type="component" value="Unassembled WGS sequence"/>
</dbReference>
<dbReference type="AlphaFoldDB" id="A0A2T9YCK5"/>
<dbReference type="PROSITE" id="PS00914">
    <property type="entry name" value="SYNTAXIN"/>
    <property type="match status" value="1"/>
</dbReference>
<dbReference type="EMBL" id="MBFR01000279">
    <property type="protein sequence ID" value="PVU90051.1"/>
    <property type="molecule type" value="Genomic_DNA"/>
</dbReference>
<evidence type="ECO:0000256" key="6">
    <source>
        <dbReference type="SAM" id="Coils"/>
    </source>
</evidence>
<dbReference type="InterPro" id="IPR000727">
    <property type="entry name" value="T_SNARE_dom"/>
</dbReference>
<dbReference type="SUPFAM" id="SSF47661">
    <property type="entry name" value="t-snare proteins"/>
    <property type="match status" value="1"/>
</dbReference>
<dbReference type="STRING" id="133385.A0A2T9YCK5"/>
<dbReference type="OrthoDB" id="10255013at2759"/>
<keyword evidence="5" id="KW-0472">Membrane</keyword>
<dbReference type="PANTHER" id="PTHR19957">
    <property type="entry name" value="SYNTAXIN"/>
    <property type="match status" value="1"/>
</dbReference>
<dbReference type="InterPro" id="IPR006011">
    <property type="entry name" value="Syntaxin_N"/>
</dbReference>
<dbReference type="GO" id="GO:0012505">
    <property type="term" value="C:endomembrane system"/>
    <property type="evidence" value="ECO:0007669"/>
    <property type="project" value="TreeGrafter"/>
</dbReference>
<evidence type="ECO:0000256" key="2">
    <source>
        <dbReference type="ARBA" id="ARBA00009063"/>
    </source>
</evidence>
<dbReference type="GO" id="GO:0006887">
    <property type="term" value="P:exocytosis"/>
    <property type="evidence" value="ECO:0007669"/>
    <property type="project" value="TreeGrafter"/>
</dbReference>
<keyword evidence="4" id="KW-1133">Transmembrane helix</keyword>
<dbReference type="GO" id="GO:0006886">
    <property type="term" value="P:intracellular protein transport"/>
    <property type="evidence" value="ECO:0007669"/>
    <property type="project" value="InterPro"/>
</dbReference>
<keyword evidence="3" id="KW-0812">Transmembrane</keyword>
<evidence type="ECO:0000256" key="1">
    <source>
        <dbReference type="ARBA" id="ARBA00004211"/>
    </source>
</evidence>
<organism evidence="8 9">
    <name type="scientific">Smittium simulii</name>
    <dbReference type="NCBI Taxonomy" id="133385"/>
    <lineage>
        <taxon>Eukaryota</taxon>
        <taxon>Fungi</taxon>
        <taxon>Fungi incertae sedis</taxon>
        <taxon>Zoopagomycota</taxon>
        <taxon>Kickxellomycotina</taxon>
        <taxon>Harpellomycetes</taxon>
        <taxon>Harpellales</taxon>
        <taxon>Legeriomycetaceae</taxon>
        <taxon>Smittium</taxon>
    </lineage>
</organism>
<comment type="similarity">
    <text evidence="2">Belongs to the syntaxin family.</text>
</comment>
<name>A0A2T9YCK5_9FUNG</name>
<dbReference type="InterPro" id="IPR010989">
    <property type="entry name" value="SNARE"/>
</dbReference>
<dbReference type="GO" id="GO:0006906">
    <property type="term" value="P:vesicle fusion"/>
    <property type="evidence" value="ECO:0007669"/>
    <property type="project" value="TreeGrafter"/>
</dbReference>
<evidence type="ECO:0000256" key="5">
    <source>
        <dbReference type="ARBA" id="ARBA00023136"/>
    </source>
</evidence>
<accession>A0A2T9YCK5</accession>
<dbReference type="Pfam" id="PF00804">
    <property type="entry name" value="Syntaxin"/>
    <property type="match status" value="1"/>
</dbReference>
<evidence type="ECO:0000313" key="8">
    <source>
        <dbReference type="EMBL" id="PVU90051.1"/>
    </source>
</evidence>
<dbReference type="InterPro" id="IPR006012">
    <property type="entry name" value="Syntaxin/epimorphin_CS"/>
</dbReference>
<evidence type="ECO:0000256" key="3">
    <source>
        <dbReference type="ARBA" id="ARBA00022692"/>
    </source>
</evidence>
<evidence type="ECO:0000259" key="7">
    <source>
        <dbReference type="PROSITE" id="PS50192"/>
    </source>
</evidence>
<dbReference type="GO" id="GO:0005484">
    <property type="term" value="F:SNAP receptor activity"/>
    <property type="evidence" value="ECO:0007669"/>
    <property type="project" value="InterPro"/>
</dbReference>
<dbReference type="GO" id="GO:0031201">
    <property type="term" value="C:SNARE complex"/>
    <property type="evidence" value="ECO:0007669"/>
    <property type="project" value="TreeGrafter"/>
</dbReference>
<dbReference type="GO" id="GO:0000149">
    <property type="term" value="F:SNARE binding"/>
    <property type="evidence" value="ECO:0007669"/>
    <property type="project" value="TreeGrafter"/>
</dbReference>
<gene>
    <name evidence="8" type="ORF">BB561_005045</name>
</gene>
<dbReference type="PANTHER" id="PTHR19957:SF307">
    <property type="entry name" value="PROTEIN SSO1-RELATED"/>
    <property type="match status" value="1"/>
</dbReference>
<dbReference type="GO" id="GO:0005886">
    <property type="term" value="C:plasma membrane"/>
    <property type="evidence" value="ECO:0007669"/>
    <property type="project" value="TreeGrafter"/>
</dbReference>
<dbReference type="Gene3D" id="1.20.58.70">
    <property type="match status" value="1"/>
</dbReference>
<dbReference type="InterPro" id="IPR045242">
    <property type="entry name" value="Syntaxin"/>
</dbReference>
<dbReference type="GO" id="GO:0048278">
    <property type="term" value="P:vesicle docking"/>
    <property type="evidence" value="ECO:0007669"/>
    <property type="project" value="TreeGrafter"/>
</dbReference>
<dbReference type="SMART" id="SM00397">
    <property type="entry name" value="t_SNARE"/>
    <property type="match status" value="1"/>
</dbReference>
<dbReference type="PROSITE" id="PS50192">
    <property type="entry name" value="T_SNARE"/>
    <property type="match status" value="1"/>
</dbReference>
<feature type="coiled-coil region" evidence="6">
    <location>
        <begin position="189"/>
        <end position="219"/>
    </location>
</feature>
<feature type="domain" description="T-SNARE coiled-coil homology" evidence="7">
    <location>
        <begin position="196"/>
        <end position="258"/>
    </location>
</feature>
<comment type="subcellular location">
    <subcellularLocation>
        <location evidence="1">Membrane</location>
        <topology evidence="1">Single-pass type IV membrane protein</topology>
    </subcellularLocation>
</comment>
<keyword evidence="6" id="KW-0175">Coiled coil</keyword>
<comment type="caution">
    <text evidence="8">The sequence shown here is derived from an EMBL/GenBank/DDBJ whole genome shotgun (WGS) entry which is preliminary data.</text>
</comment>
<protein>
    <recommendedName>
        <fullName evidence="7">t-SNARE coiled-coil homology domain-containing protein</fullName>
    </recommendedName>
</protein>
<proteinExistence type="inferred from homology"/>